<dbReference type="AlphaFoldDB" id="A0A847S458"/>
<proteinExistence type="predicted"/>
<organism evidence="1 2">
    <name type="scientific">Chitinophaga varians</name>
    <dbReference type="NCBI Taxonomy" id="2202339"/>
    <lineage>
        <taxon>Bacteria</taxon>
        <taxon>Pseudomonadati</taxon>
        <taxon>Bacteroidota</taxon>
        <taxon>Chitinophagia</taxon>
        <taxon>Chitinophagales</taxon>
        <taxon>Chitinophagaceae</taxon>
        <taxon>Chitinophaga</taxon>
    </lineage>
</organism>
<accession>A0A847S458</accession>
<reference evidence="1 2" key="1">
    <citation type="submission" date="2020-04" db="EMBL/GenBank/DDBJ databases">
        <authorList>
            <person name="Yin C."/>
        </authorList>
    </citation>
    <scope>NUCLEOTIDE SEQUENCE [LARGE SCALE GENOMIC DNA]</scope>
    <source>
        <strain evidence="1 2">Ae27</strain>
    </source>
</reference>
<dbReference type="EMBL" id="JABAIA010000003">
    <property type="protein sequence ID" value="NLR67888.1"/>
    <property type="molecule type" value="Genomic_DNA"/>
</dbReference>
<name>A0A847S458_9BACT</name>
<dbReference type="Proteomes" id="UP000570474">
    <property type="component" value="Unassembled WGS sequence"/>
</dbReference>
<protein>
    <submittedName>
        <fullName evidence="1">Uncharacterized protein</fullName>
    </submittedName>
</protein>
<comment type="caution">
    <text evidence="1">The sequence shown here is derived from an EMBL/GenBank/DDBJ whole genome shotgun (WGS) entry which is preliminary data.</text>
</comment>
<dbReference type="RefSeq" id="WP_168873829.1">
    <property type="nucleotide sequence ID" value="NZ_JABAIA010000003.1"/>
</dbReference>
<sequence length="168" mass="19662">MEKILALNNIKTVDFIDNSNVVRKYSFTSKMVANSIFIEYYTIGEFEVDEEDYEDDEENDEDFELPEQGSRLSVLLKHRNKYYEFLMFHDTVEIGVPIILLQTIIFLVKLIEETEPDQLIEYLTGVATDPLIPHEIEDKEFRSAALKLLKVKFQTIENLIQENDAAFK</sequence>
<keyword evidence="2" id="KW-1185">Reference proteome</keyword>
<evidence type="ECO:0000313" key="2">
    <source>
        <dbReference type="Proteomes" id="UP000570474"/>
    </source>
</evidence>
<gene>
    <name evidence="1" type="ORF">HGH92_26525</name>
</gene>
<evidence type="ECO:0000313" key="1">
    <source>
        <dbReference type="EMBL" id="NLR67888.1"/>
    </source>
</evidence>